<accession>A0A6M3J4P2</accession>
<name>A0A6M3J4P2_9ZZZZ</name>
<protein>
    <submittedName>
        <fullName evidence="1">Uncharacterized protein</fullName>
    </submittedName>
</protein>
<dbReference type="EMBL" id="MT141520">
    <property type="protein sequence ID" value="QJA64458.1"/>
    <property type="molecule type" value="Genomic_DNA"/>
</dbReference>
<dbReference type="AlphaFoldDB" id="A0A6M3J4P2"/>
<proteinExistence type="predicted"/>
<evidence type="ECO:0000313" key="1">
    <source>
        <dbReference type="EMBL" id="QJA64458.1"/>
    </source>
</evidence>
<organism evidence="1">
    <name type="scientific">viral metagenome</name>
    <dbReference type="NCBI Taxonomy" id="1070528"/>
    <lineage>
        <taxon>unclassified sequences</taxon>
        <taxon>metagenomes</taxon>
        <taxon>organismal metagenomes</taxon>
    </lineage>
</organism>
<reference evidence="1" key="1">
    <citation type="submission" date="2020-03" db="EMBL/GenBank/DDBJ databases">
        <title>The deep terrestrial virosphere.</title>
        <authorList>
            <person name="Holmfeldt K."/>
            <person name="Nilsson E."/>
            <person name="Simone D."/>
            <person name="Lopez-Fernandez M."/>
            <person name="Wu X."/>
            <person name="de Brujin I."/>
            <person name="Lundin D."/>
            <person name="Andersson A."/>
            <person name="Bertilsson S."/>
            <person name="Dopson M."/>
        </authorList>
    </citation>
    <scope>NUCLEOTIDE SEQUENCE</scope>
    <source>
        <strain evidence="1">MM415B00496</strain>
    </source>
</reference>
<sequence length="68" mass="7675">MKWLTDCPWCGSNDTSCNDVANDSYNEDTVLKDCNCDDCGCAFTIVEKTTVTTEIDEEGDVDKKDYYK</sequence>
<gene>
    <name evidence="1" type="ORF">MM415B00496_0016</name>
</gene>